<proteinExistence type="predicted"/>
<dbReference type="EMBL" id="PDOD01000001">
    <property type="protein sequence ID" value="PYZ95303.1"/>
    <property type="molecule type" value="Genomic_DNA"/>
</dbReference>
<dbReference type="Pfam" id="PF25145">
    <property type="entry name" value="NfeD1b_N"/>
    <property type="match status" value="1"/>
</dbReference>
<reference evidence="10 11" key="1">
    <citation type="submission" date="2017-10" db="EMBL/GenBank/DDBJ databases">
        <title>Bacillus sp. nov., a halophilic bacterium isolated from a Keqin Lake.</title>
        <authorList>
            <person name="Wang H."/>
        </authorList>
    </citation>
    <scope>NUCLEOTIDE SEQUENCE [LARGE SCALE GENOMIC DNA]</scope>
    <source>
        <strain evidence="10 11">KQ-12</strain>
    </source>
</reference>
<dbReference type="InterPro" id="IPR052165">
    <property type="entry name" value="Membrane_assoc_protease"/>
</dbReference>
<feature type="chain" id="PRO_5039318018" evidence="6">
    <location>
        <begin position="23"/>
        <end position="450"/>
    </location>
</feature>
<protein>
    <submittedName>
        <fullName evidence="10">Uncharacterized protein</fullName>
    </submittedName>
</protein>
<comment type="subcellular location">
    <subcellularLocation>
        <location evidence="1">Membrane</location>
        <topology evidence="1">Multi-pass membrane protein</topology>
    </subcellularLocation>
</comment>
<dbReference type="RefSeq" id="WP_110608938.1">
    <property type="nucleotide sequence ID" value="NZ_PDOD01000001.1"/>
</dbReference>
<feature type="transmembrane region" description="Helical" evidence="5">
    <location>
        <begin position="229"/>
        <end position="249"/>
    </location>
</feature>
<feature type="domain" description="NfeD integral membrane" evidence="8">
    <location>
        <begin position="235"/>
        <end position="349"/>
    </location>
</feature>
<dbReference type="InterPro" id="IPR012340">
    <property type="entry name" value="NA-bd_OB-fold"/>
</dbReference>
<evidence type="ECO:0000313" key="10">
    <source>
        <dbReference type="EMBL" id="PYZ95303.1"/>
    </source>
</evidence>
<evidence type="ECO:0000256" key="3">
    <source>
        <dbReference type="ARBA" id="ARBA00022989"/>
    </source>
</evidence>
<accession>A0A323TRW5</accession>
<evidence type="ECO:0000256" key="5">
    <source>
        <dbReference type="SAM" id="Phobius"/>
    </source>
</evidence>
<evidence type="ECO:0000259" key="8">
    <source>
        <dbReference type="Pfam" id="PF24961"/>
    </source>
</evidence>
<feature type="signal peptide" evidence="6">
    <location>
        <begin position="1"/>
        <end position="22"/>
    </location>
</feature>
<dbReference type="SUPFAM" id="SSF52096">
    <property type="entry name" value="ClpP/crotonase"/>
    <property type="match status" value="1"/>
</dbReference>
<dbReference type="InterPro" id="IPR029045">
    <property type="entry name" value="ClpP/crotonase-like_dom_sf"/>
</dbReference>
<dbReference type="InterPro" id="IPR056738">
    <property type="entry name" value="NfeD1b_N"/>
</dbReference>
<dbReference type="Pfam" id="PF01957">
    <property type="entry name" value="NfeD"/>
    <property type="match status" value="1"/>
</dbReference>
<evidence type="ECO:0000256" key="2">
    <source>
        <dbReference type="ARBA" id="ARBA00022692"/>
    </source>
</evidence>
<sequence>MLYSSLLALAFILFISMPPQQANSDGSGELVYYIPVEQAVERGLEAFLARSIEAAEEEGADHIVLEVNTPGGFVDAAGNIAKLVRDAEVPTTAFIVGDALSAGAYIALNANQIVMTPGTEMGSAAVIDGSGNAAEDKAQSAWLASLRSAANLNDRDPQYALAMADERIDLPEYGAGQGSLLTLTSSEALEVGYAEAVVDNRAELLEFLNLENATEREMEVSFAEQIARFVTHPIVIPILLSIGSLGLVLELYSPGFGIPGIMGASALFLYFFGHLVAGFAGWETMILFGVGAILLLVEVFSPSFGVFGIIGIGAMVGSLVMSSYSTVNILVSVLIAALVTAVASVLFFKYIGYSGPLKRVILTDQTKTEQGYVSNANRSEFIGQIGESLTILRPSGTAILNNERLDVVSEGGYIEQGRKVKVISVAGSRIVVRELKEAEDQLNQKKEENE</sequence>
<dbReference type="InterPro" id="IPR002810">
    <property type="entry name" value="NfeD-like_C"/>
</dbReference>
<gene>
    <name evidence="10" type="ORF">CR194_01530</name>
</gene>
<keyword evidence="6" id="KW-0732">Signal</keyword>
<comment type="caution">
    <text evidence="10">The sequence shown here is derived from an EMBL/GenBank/DDBJ whole genome shotgun (WGS) entry which is preliminary data.</text>
</comment>
<dbReference type="Proteomes" id="UP000248214">
    <property type="component" value="Unassembled WGS sequence"/>
</dbReference>
<feature type="domain" description="NfeD-like C-terminal" evidence="7">
    <location>
        <begin position="379"/>
        <end position="433"/>
    </location>
</feature>
<dbReference type="Gene3D" id="3.90.226.10">
    <property type="entry name" value="2-enoyl-CoA Hydratase, Chain A, domain 1"/>
    <property type="match status" value="1"/>
</dbReference>
<dbReference type="Gene3D" id="2.40.50.140">
    <property type="entry name" value="Nucleic acid-binding proteins"/>
    <property type="match status" value="1"/>
</dbReference>
<feature type="transmembrane region" description="Helical" evidence="5">
    <location>
        <begin position="256"/>
        <end position="273"/>
    </location>
</feature>
<evidence type="ECO:0000256" key="1">
    <source>
        <dbReference type="ARBA" id="ARBA00004141"/>
    </source>
</evidence>
<evidence type="ECO:0000256" key="4">
    <source>
        <dbReference type="ARBA" id="ARBA00023136"/>
    </source>
</evidence>
<dbReference type="CDD" id="cd07021">
    <property type="entry name" value="Clp_protease_NfeD_like"/>
    <property type="match status" value="1"/>
</dbReference>
<dbReference type="InterPro" id="IPR056739">
    <property type="entry name" value="NfeD_membrane"/>
</dbReference>
<dbReference type="AlphaFoldDB" id="A0A323TRW5"/>
<feature type="transmembrane region" description="Helical" evidence="5">
    <location>
        <begin position="329"/>
        <end position="351"/>
    </location>
</feature>
<feature type="domain" description="NfeD1b N-terminal" evidence="9">
    <location>
        <begin position="31"/>
        <end position="214"/>
    </location>
</feature>
<dbReference type="Pfam" id="PF24961">
    <property type="entry name" value="NfeD_membrane"/>
    <property type="match status" value="1"/>
</dbReference>
<dbReference type="OrthoDB" id="9806253at2"/>
<name>A0A323TRW5_9BACI</name>
<organism evidence="10 11">
    <name type="scientific">Salipaludibacillus keqinensis</name>
    <dbReference type="NCBI Taxonomy" id="2045207"/>
    <lineage>
        <taxon>Bacteria</taxon>
        <taxon>Bacillati</taxon>
        <taxon>Bacillota</taxon>
        <taxon>Bacilli</taxon>
        <taxon>Bacillales</taxon>
        <taxon>Bacillaceae</taxon>
    </lineage>
</organism>
<dbReference type="GO" id="GO:0005886">
    <property type="term" value="C:plasma membrane"/>
    <property type="evidence" value="ECO:0007669"/>
    <property type="project" value="TreeGrafter"/>
</dbReference>
<dbReference type="PANTHER" id="PTHR33507:SF3">
    <property type="entry name" value="INNER MEMBRANE PROTEIN YBBJ"/>
    <property type="match status" value="1"/>
</dbReference>
<evidence type="ECO:0000259" key="9">
    <source>
        <dbReference type="Pfam" id="PF25145"/>
    </source>
</evidence>
<keyword evidence="11" id="KW-1185">Reference proteome</keyword>
<dbReference type="PANTHER" id="PTHR33507">
    <property type="entry name" value="INNER MEMBRANE PROTEIN YBBJ"/>
    <property type="match status" value="1"/>
</dbReference>
<keyword evidence="3 5" id="KW-1133">Transmembrane helix</keyword>
<keyword evidence="4 5" id="KW-0472">Membrane</keyword>
<evidence type="ECO:0000259" key="7">
    <source>
        <dbReference type="Pfam" id="PF01957"/>
    </source>
</evidence>
<evidence type="ECO:0000256" key="6">
    <source>
        <dbReference type="SAM" id="SignalP"/>
    </source>
</evidence>
<evidence type="ECO:0000313" key="11">
    <source>
        <dbReference type="Proteomes" id="UP000248214"/>
    </source>
</evidence>
<keyword evidence="2 5" id="KW-0812">Transmembrane</keyword>